<dbReference type="GO" id="GO:0032259">
    <property type="term" value="P:methylation"/>
    <property type="evidence" value="ECO:0007669"/>
    <property type="project" value="UniProtKB-KW"/>
</dbReference>
<evidence type="ECO:0000256" key="3">
    <source>
        <dbReference type="ARBA" id="ARBA00022679"/>
    </source>
</evidence>
<comment type="similarity">
    <text evidence="1">Belongs to the eukaryotic/archaeal PrmC-related family.</text>
</comment>
<dbReference type="EMBL" id="WJQU01000001">
    <property type="protein sequence ID" value="KAJ6645525.1"/>
    <property type="molecule type" value="Genomic_DNA"/>
</dbReference>
<dbReference type="GO" id="GO:0008757">
    <property type="term" value="F:S-adenosylmethionine-dependent methyltransferase activity"/>
    <property type="evidence" value="ECO:0007669"/>
    <property type="project" value="TreeGrafter"/>
</dbReference>
<name>A0A9Q0N884_9DIPT</name>
<keyword evidence="3" id="KW-0808">Transferase</keyword>
<comment type="caution">
    <text evidence="6">The sequence shown here is derived from an EMBL/GenBank/DDBJ whole genome shotgun (WGS) entry which is preliminary data.</text>
</comment>
<keyword evidence="4" id="KW-0949">S-adenosyl-L-methionine</keyword>
<dbReference type="Pfam" id="PF05175">
    <property type="entry name" value="MTS"/>
    <property type="match status" value="1"/>
</dbReference>
<dbReference type="PANTHER" id="PTHR45875">
    <property type="entry name" value="METHYLTRANSFERASE N6AMT1"/>
    <property type="match status" value="1"/>
</dbReference>
<dbReference type="GO" id="GO:0035657">
    <property type="term" value="C:eRF1 methyltransferase complex"/>
    <property type="evidence" value="ECO:0007669"/>
    <property type="project" value="TreeGrafter"/>
</dbReference>
<protein>
    <submittedName>
        <fullName evidence="6">Methyltransferase N6AMT1</fullName>
    </submittedName>
</protein>
<gene>
    <name evidence="6" type="primary">N6amt1</name>
    <name evidence="6" type="ORF">Bhyg_00731</name>
</gene>
<feature type="domain" description="Methyltransferase small" evidence="5">
    <location>
        <begin position="52"/>
        <end position="131"/>
    </location>
</feature>
<proteinExistence type="inferred from homology"/>
<evidence type="ECO:0000256" key="1">
    <source>
        <dbReference type="ARBA" id="ARBA00006149"/>
    </source>
</evidence>
<evidence type="ECO:0000313" key="7">
    <source>
        <dbReference type="Proteomes" id="UP001151699"/>
    </source>
</evidence>
<reference evidence="6" key="1">
    <citation type="submission" date="2022-07" db="EMBL/GenBank/DDBJ databases">
        <authorList>
            <person name="Trinca V."/>
            <person name="Uliana J.V.C."/>
            <person name="Torres T.T."/>
            <person name="Ward R.J."/>
            <person name="Monesi N."/>
        </authorList>
    </citation>
    <scope>NUCLEOTIDE SEQUENCE</scope>
    <source>
        <strain evidence="6">HSMRA1968</strain>
        <tissue evidence="6">Whole embryos</tissue>
    </source>
</reference>
<dbReference type="AlphaFoldDB" id="A0A9Q0N884"/>
<dbReference type="InterPro" id="IPR029063">
    <property type="entry name" value="SAM-dependent_MTases_sf"/>
</dbReference>
<evidence type="ECO:0000313" key="6">
    <source>
        <dbReference type="EMBL" id="KAJ6645525.1"/>
    </source>
</evidence>
<dbReference type="PANTHER" id="PTHR45875:SF1">
    <property type="entry name" value="METHYLTRANSFERASE N6AMT1"/>
    <property type="match status" value="1"/>
</dbReference>
<sequence length="231" mass="26084">MERIRFDHPNFKEFFESKLPFIYRPDDDSKNLVDAVEQIQPLIFDHVKPAICLEIGCGSGYVINSIAKSFGSMIVKYYATDINSVAIETTIASGKANGVTNVQVVKTNLVDDLKRVLQNRVDLLVTNPPFEPSPIDDVGKEGSICAWSAGPNGRTIIDRILVEFPDLMSEHGVALMCCCKENDVEDIRREMKKRGFYSKILIEGDGTTSSSYNRIYYQYVVAFSKTNYWKE</sequence>
<dbReference type="SUPFAM" id="SSF53335">
    <property type="entry name" value="S-adenosyl-L-methionine-dependent methyltransferases"/>
    <property type="match status" value="1"/>
</dbReference>
<dbReference type="GO" id="GO:0008276">
    <property type="term" value="F:protein methyltransferase activity"/>
    <property type="evidence" value="ECO:0007669"/>
    <property type="project" value="TreeGrafter"/>
</dbReference>
<dbReference type="GO" id="GO:0003676">
    <property type="term" value="F:nucleic acid binding"/>
    <property type="evidence" value="ECO:0007669"/>
    <property type="project" value="InterPro"/>
</dbReference>
<dbReference type="OrthoDB" id="406152at2759"/>
<keyword evidence="2 6" id="KW-0489">Methyltransferase</keyword>
<evidence type="ECO:0000256" key="2">
    <source>
        <dbReference type="ARBA" id="ARBA00022603"/>
    </source>
</evidence>
<dbReference type="InterPro" id="IPR007848">
    <property type="entry name" value="Small_mtfrase_dom"/>
</dbReference>
<dbReference type="InterPro" id="IPR052190">
    <property type="entry name" value="Euk-Arch_PrmC-MTase"/>
</dbReference>
<dbReference type="Gene3D" id="3.40.50.150">
    <property type="entry name" value="Vaccinia Virus protein VP39"/>
    <property type="match status" value="1"/>
</dbReference>
<evidence type="ECO:0000256" key="4">
    <source>
        <dbReference type="ARBA" id="ARBA00022691"/>
    </source>
</evidence>
<dbReference type="Proteomes" id="UP001151699">
    <property type="component" value="Chromosome A"/>
</dbReference>
<dbReference type="InterPro" id="IPR002052">
    <property type="entry name" value="DNA_methylase_N6_adenine_CS"/>
</dbReference>
<dbReference type="PROSITE" id="PS00092">
    <property type="entry name" value="N6_MTASE"/>
    <property type="match status" value="1"/>
</dbReference>
<dbReference type="CDD" id="cd02440">
    <property type="entry name" value="AdoMet_MTases"/>
    <property type="match status" value="1"/>
</dbReference>
<accession>A0A9Q0N884</accession>
<organism evidence="6 7">
    <name type="scientific">Pseudolycoriella hygida</name>
    <dbReference type="NCBI Taxonomy" id="35572"/>
    <lineage>
        <taxon>Eukaryota</taxon>
        <taxon>Metazoa</taxon>
        <taxon>Ecdysozoa</taxon>
        <taxon>Arthropoda</taxon>
        <taxon>Hexapoda</taxon>
        <taxon>Insecta</taxon>
        <taxon>Pterygota</taxon>
        <taxon>Neoptera</taxon>
        <taxon>Endopterygota</taxon>
        <taxon>Diptera</taxon>
        <taxon>Nematocera</taxon>
        <taxon>Sciaroidea</taxon>
        <taxon>Sciaridae</taxon>
        <taxon>Pseudolycoriella</taxon>
    </lineage>
</organism>
<keyword evidence="7" id="KW-1185">Reference proteome</keyword>
<evidence type="ECO:0000259" key="5">
    <source>
        <dbReference type="Pfam" id="PF05175"/>
    </source>
</evidence>